<name>A0AA39HXT0_9BILA</name>
<sequence length="320" mass="37416">MPPSFDPLVTYQILCEAYEDGQHHLVDVDPEWKRILLNIASRKTPEINGYFLLSNDTFIYVFCNQCTYGYEEIHEHRAIPSDEDLRHLQNLKIFGDISYYARLECVEQHQNALEMLERKKLSFETLEIADFDGTLGQLTPFIDPHFKKIRIEDTRLNDSASNAFLIRVLKSASLMDVQLEKAILSPQVEDKIVEFLERSEWNRFSIDDRFQCTLSESFYSNIMASVQTTMEKWLERKHLRIMELFIGVRLNKDWWSLFDNLSHIGKRDNDHDFIVKHPSVEGVVARFSIDAFRTSFQHSVQVHDAAHPATLTMTIEPVLE</sequence>
<comment type="caution">
    <text evidence="1">The sequence shown here is derived from an EMBL/GenBank/DDBJ whole genome shotgun (WGS) entry which is preliminary data.</text>
</comment>
<dbReference type="AlphaFoldDB" id="A0AA39HXT0"/>
<reference evidence="1" key="1">
    <citation type="submission" date="2023-06" db="EMBL/GenBank/DDBJ databases">
        <title>Genomic analysis of the entomopathogenic nematode Steinernema hermaphroditum.</title>
        <authorList>
            <person name="Schwarz E.M."/>
            <person name="Heppert J.K."/>
            <person name="Baniya A."/>
            <person name="Schwartz H.T."/>
            <person name="Tan C.-H."/>
            <person name="Antoshechkin I."/>
            <person name="Sternberg P.W."/>
            <person name="Goodrich-Blair H."/>
            <person name="Dillman A.R."/>
        </authorList>
    </citation>
    <scope>NUCLEOTIDE SEQUENCE</scope>
    <source>
        <strain evidence="1">PS9179</strain>
        <tissue evidence="1">Whole animal</tissue>
    </source>
</reference>
<evidence type="ECO:0000313" key="1">
    <source>
        <dbReference type="EMBL" id="KAK0414081.1"/>
    </source>
</evidence>
<protein>
    <submittedName>
        <fullName evidence="1">Uncharacterized protein</fullName>
    </submittedName>
</protein>
<organism evidence="1 2">
    <name type="scientific">Steinernema hermaphroditum</name>
    <dbReference type="NCBI Taxonomy" id="289476"/>
    <lineage>
        <taxon>Eukaryota</taxon>
        <taxon>Metazoa</taxon>
        <taxon>Ecdysozoa</taxon>
        <taxon>Nematoda</taxon>
        <taxon>Chromadorea</taxon>
        <taxon>Rhabditida</taxon>
        <taxon>Tylenchina</taxon>
        <taxon>Panagrolaimomorpha</taxon>
        <taxon>Strongyloidoidea</taxon>
        <taxon>Steinernematidae</taxon>
        <taxon>Steinernema</taxon>
    </lineage>
</organism>
<keyword evidence="2" id="KW-1185">Reference proteome</keyword>
<dbReference type="EMBL" id="JAUCMV010000003">
    <property type="protein sequence ID" value="KAK0414081.1"/>
    <property type="molecule type" value="Genomic_DNA"/>
</dbReference>
<accession>A0AA39HXT0</accession>
<proteinExistence type="predicted"/>
<gene>
    <name evidence="1" type="ORF">QR680_007137</name>
</gene>
<dbReference type="Proteomes" id="UP001175271">
    <property type="component" value="Unassembled WGS sequence"/>
</dbReference>
<evidence type="ECO:0000313" key="2">
    <source>
        <dbReference type="Proteomes" id="UP001175271"/>
    </source>
</evidence>